<protein>
    <submittedName>
        <fullName evidence="1">Ester cyclase</fullName>
    </submittedName>
</protein>
<name>A0ABT1DYJ9_9ACTN</name>
<dbReference type="SUPFAM" id="SSF54427">
    <property type="entry name" value="NTF2-like"/>
    <property type="match status" value="1"/>
</dbReference>
<gene>
    <name evidence="1" type="ORF">M1L60_35170</name>
</gene>
<reference evidence="1 2" key="1">
    <citation type="submission" date="2022-06" db="EMBL/GenBank/DDBJ databases">
        <title>New Species of the Genus Actinoplanes, ActinopZanes ferrugineus.</title>
        <authorList>
            <person name="Ding P."/>
        </authorList>
    </citation>
    <scope>NUCLEOTIDE SEQUENCE [LARGE SCALE GENOMIC DNA]</scope>
    <source>
        <strain evidence="1 2">TRM88003</strain>
    </source>
</reference>
<dbReference type="Gene3D" id="3.10.450.50">
    <property type="match status" value="1"/>
</dbReference>
<proteinExistence type="predicted"/>
<dbReference type="InterPro" id="IPR009959">
    <property type="entry name" value="Cyclase_SnoaL-like"/>
</dbReference>
<evidence type="ECO:0000313" key="2">
    <source>
        <dbReference type="Proteomes" id="UP001523369"/>
    </source>
</evidence>
<sequence length="127" mass="14552">MALEDTYRAYLQALNERRLDDLAEFVHDSLTYNDEPLTREQYAAMIAPDLTAAPDLYYDATILVATDTQIACRIQFDVTPQSEFLGFPATGTRLVFAEHVFYDFTDNRIKAVTSLIDRWAVHQQLGR</sequence>
<dbReference type="Proteomes" id="UP001523369">
    <property type="component" value="Unassembled WGS sequence"/>
</dbReference>
<dbReference type="InterPro" id="IPR032710">
    <property type="entry name" value="NTF2-like_dom_sf"/>
</dbReference>
<keyword evidence="2" id="KW-1185">Reference proteome</keyword>
<organism evidence="1 2">
    <name type="scientific">Paractinoplanes aksuensis</name>
    <dbReference type="NCBI Taxonomy" id="2939490"/>
    <lineage>
        <taxon>Bacteria</taxon>
        <taxon>Bacillati</taxon>
        <taxon>Actinomycetota</taxon>
        <taxon>Actinomycetes</taxon>
        <taxon>Micromonosporales</taxon>
        <taxon>Micromonosporaceae</taxon>
        <taxon>Paractinoplanes</taxon>
    </lineage>
</organism>
<comment type="caution">
    <text evidence="1">The sequence shown here is derived from an EMBL/GenBank/DDBJ whole genome shotgun (WGS) entry which is preliminary data.</text>
</comment>
<evidence type="ECO:0000313" key="1">
    <source>
        <dbReference type="EMBL" id="MCO8275835.1"/>
    </source>
</evidence>
<dbReference type="EMBL" id="JAMYJR010000040">
    <property type="protein sequence ID" value="MCO8275835.1"/>
    <property type="molecule type" value="Genomic_DNA"/>
</dbReference>
<dbReference type="Pfam" id="PF07366">
    <property type="entry name" value="SnoaL"/>
    <property type="match status" value="1"/>
</dbReference>
<accession>A0ABT1DYJ9</accession>
<dbReference type="RefSeq" id="WP_253241871.1">
    <property type="nucleotide sequence ID" value="NZ_JAMYJR010000040.1"/>
</dbReference>